<name>A0AAW5EC09_9BACI</name>
<gene>
    <name evidence="1" type="ORF">MJG50_17870</name>
</gene>
<dbReference type="Proteomes" id="UP001431131">
    <property type="component" value="Unassembled WGS sequence"/>
</dbReference>
<keyword evidence="2" id="KW-1185">Reference proteome</keyword>
<sequence>MENVQIDEVQHTYLVFKKLERDDFLYEEWADCHDYESLNYKLRDLYINHNHRGIKTHLKDNLINLITIEFNSYNFVFTEKKNLYSNSYQIILVNYFPIGFSFPPNKRVVTEFFDQNDKDKFIINGSYTEYIPKELEEVIINGEYFLIEEEKKYNEIARYYSAINTHKPFCDFCEVYFDGKKTLSEGKEMKQDFINFRDNNPSKGEYEYLDLGSLFVITKFFPKEKNFT</sequence>
<proteinExistence type="predicted"/>
<dbReference type="AlphaFoldDB" id="A0AAW5EC09"/>
<evidence type="ECO:0000313" key="1">
    <source>
        <dbReference type="EMBL" id="MCH1627205.1"/>
    </source>
</evidence>
<protein>
    <submittedName>
        <fullName evidence="1">Uncharacterized protein</fullName>
    </submittedName>
</protein>
<accession>A0AAW5EC09</accession>
<reference evidence="1" key="1">
    <citation type="submission" date="2022-02" db="EMBL/GenBank/DDBJ databases">
        <title>Fredinandcohnia quinoae sp. nov. isolated from Chenopodium quinoa seeds.</title>
        <authorList>
            <person name="Saati-Santamaria Z."/>
            <person name="Flores-Felix J.D."/>
            <person name="Igual J.M."/>
            <person name="Velazquez E."/>
            <person name="Garcia-Fraile P."/>
            <person name="Martinez-Molina E."/>
        </authorList>
    </citation>
    <scope>NUCLEOTIDE SEQUENCE</scope>
    <source>
        <strain evidence="1">SECRCQ15</strain>
    </source>
</reference>
<organism evidence="1 2">
    <name type="scientific">Fredinandcohnia quinoae</name>
    <dbReference type="NCBI Taxonomy" id="2918902"/>
    <lineage>
        <taxon>Bacteria</taxon>
        <taxon>Bacillati</taxon>
        <taxon>Bacillota</taxon>
        <taxon>Bacilli</taxon>
        <taxon>Bacillales</taxon>
        <taxon>Bacillaceae</taxon>
        <taxon>Fredinandcohnia</taxon>
    </lineage>
</organism>
<dbReference type="RefSeq" id="WP_240257126.1">
    <property type="nucleotide sequence ID" value="NZ_JAKTTI010000036.1"/>
</dbReference>
<evidence type="ECO:0000313" key="2">
    <source>
        <dbReference type="Proteomes" id="UP001431131"/>
    </source>
</evidence>
<dbReference type="EMBL" id="JAKTTI010000036">
    <property type="protein sequence ID" value="MCH1627205.1"/>
    <property type="molecule type" value="Genomic_DNA"/>
</dbReference>
<comment type="caution">
    <text evidence="1">The sequence shown here is derived from an EMBL/GenBank/DDBJ whole genome shotgun (WGS) entry which is preliminary data.</text>
</comment>